<dbReference type="GO" id="GO:0046872">
    <property type="term" value="F:metal ion binding"/>
    <property type="evidence" value="ECO:0007669"/>
    <property type="project" value="UniProtKB-KW"/>
</dbReference>
<dbReference type="InterPro" id="IPR016454">
    <property type="entry name" value="Cysteine_dSase"/>
</dbReference>
<evidence type="ECO:0000259" key="7">
    <source>
        <dbReference type="Pfam" id="PF00266"/>
    </source>
</evidence>
<reference evidence="8" key="1">
    <citation type="submission" date="2021-06" db="EMBL/GenBank/DDBJ databases">
        <authorList>
            <person name="Criscuolo A."/>
        </authorList>
    </citation>
    <scope>NUCLEOTIDE SEQUENCE</scope>
    <source>
        <strain evidence="8">CIP111600</strain>
    </source>
</reference>
<keyword evidence="4" id="KW-0663">Pyridoxal phosphate</keyword>
<dbReference type="EC" id="2.8.1.7" evidence="8"/>
<evidence type="ECO:0000256" key="1">
    <source>
        <dbReference type="ARBA" id="ARBA00001933"/>
    </source>
</evidence>
<keyword evidence="3" id="KW-0479">Metal-binding</keyword>
<comment type="cofactor">
    <cofactor evidence="1">
        <name>pyridoxal 5'-phosphate</name>
        <dbReference type="ChEBI" id="CHEBI:597326"/>
    </cofactor>
</comment>
<dbReference type="Proteomes" id="UP000693672">
    <property type="component" value="Unassembled WGS sequence"/>
</dbReference>
<evidence type="ECO:0000256" key="3">
    <source>
        <dbReference type="ARBA" id="ARBA00022723"/>
    </source>
</evidence>
<dbReference type="AlphaFoldDB" id="A0A916JUX8"/>
<dbReference type="InterPro" id="IPR000192">
    <property type="entry name" value="Aminotrans_V_dom"/>
</dbReference>
<evidence type="ECO:0000256" key="4">
    <source>
        <dbReference type="ARBA" id="ARBA00022898"/>
    </source>
</evidence>
<feature type="domain" description="Aminotransferase class V" evidence="7">
    <location>
        <begin position="5"/>
        <end position="368"/>
    </location>
</feature>
<dbReference type="PIRSF" id="PIRSF005572">
    <property type="entry name" value="NifS"/>
    <property type="match status" value="1"/>
</dbReference>
<evidence type="ECO:0000256" key="5">
    <source>
        <dbReference type="ARBA" id="ARBA00023004"/>
    </source>
</evidence>
<keyword evidence="8" id="KW-0808">Transferase</keyword>
<dbReference type="NCBIfam" id="NF002806">
    <property type="entry name" value="PRK02948.1"/>
    <property type="match status" value="1"/>
</dbReference>
<dbReference type="PANTHER" id="PTHR11601:SF50">
    <property type="entry name" value="CYSTEINE DESULFURASE ISCS 2-RELATED"/>
    <property type="match status" value="1"/>
</dbReference>
<dbReference type="Pfam" id="PF00266">
    <property type="entry name" value="Aminotran_5"/>
    <property type="match status" value="1"/>
</dbReference>
<accession>A0A916JUX8</accession>
<dbReference type="RefSeq" id="WP_218090666.1">
    <property type="nucleotide sequence ID" value="NZ_CAJVAS010000002.1"/>
</dbReference>
<evidence type="ECO:0000256" key="2">
    <source>
        <dbReference type="ARBA" id="ARBA00006490"/>
    </source>
</evidence>
<gene>
    <name evidence="8" type="primary">iscS_1</name>
    <name evidence="8" type="ORF">PAESOLCIP111_00857</name>
</gene>
<dbReference type="PROSITE" id="PS00595">
    <property type="entry name" value="AA_TRANSFER_CLASS_5"/>
    <property type="match status" value="1"/>
</dbReference>
<dbReference type="PANTHER" id="PTHR11601">
    <property type="entry name" value="CYSTEINE DESULFURYLASE FAMILY MEMBER"/>
    <property type="match status" value="1"/>
</dbReference>
<name>A0A916JUX8_9BACL</name>
<dbReference type="GO" id="GO:0031071">
    <property type="term" value="F:cysteine desulfurase activity"/>
    <property type="evidence" value="ECO:0007669"/>
    <property type="project" value="UniProtKB-EC"/>
</dbReference>
<dbReference type="InterPro" id="IPR020578">
    <property type="entry name" value="Aminotrans_V_PyrdxlP_BS"/>
</dbReference>
<keyword evidence="6" id="KW-0411">Iron-sulfur</keyword>
<evidence type="ECO:0000313" key="8">
    <source>
        <dbReference type="EMBL" id="CAG7605881.1"/>
    </source>
</evidence>
<evidence type="ECO:0000313" key="9">
    <source>
        <dbReference type="Proteomes" id="UP000693672"/>
    </source>
</evidence>
<comment type="similarity">
    <text evidence="2">Belongs to the class-V pyridoxal-phosphate-dependent aminotransferase family. NifS/IscS subfamily.</text>
</comment>
<comment type="caution">
    <text evidence="8">The sequence shown here is derived from an EMBL/GenBank/DDBJ whole genome shotgun (WGS) entry which is preliminary data.</text>
</comment>
<dbReference type="EMBL" id="CAJVAS010000002">
    <property type="protein sequence ID" value="CAG7605881.1"/>
    <property type="molecule type" value="Genomic_DNA"/>
</dbReference>
<dbReference type="GO" id="GO:0051536">
    <property type="term" value="F:iron-sulfur cluster binding"/>
    <property type="evidence" value="ECO:0007669"/>
    <property type="project" value="UniProtKB-KW"/>
</dbReference>
<keyword evidence="9" id="KW-1185">Reference proteome</keyword>
<evidence type="ECO:0000256" key="6">
    <source>
        <dbReference type="ARBA" id="ARBA00023014"/>
    </source>
</evidence>
<protein>
    <submittedName>
        <fullName evidence="8">Cysteine desulfurase IscS</fullName>
        <ecNumber evidence="8">2.8.1.7</ecNumber>
    </submittedName>
</protein>
<sequence length="390" mass="42330">MQVHYMDNAATTPMYEEVIDTMAEVMRTYFGNPSSLHKLGVQAERLVRRARETIASGLRCKPEEIRFTSGGTESNNLAIRGAAYRYRSRGMRLITSSIEHASVYETFRQLEKEGFQVTYLPVDATGQIVLGALKEALTDDTTLVSIMQVNNETGRIQPIADIARMLREHSPAALLHVDAVQAIGKLPVTPGTLGIDLLTCAAHKLRGPKGIGFLYCRAGVELSPLLLGGGQESGLRSGTENVPAIVGMAKAVRLALEEQPAFAEHTAALRGKLTDCIGQIPELVLNGSSDPAAMAPHIVHFSFPGMKSEVLVHALEQHGIYVSTRSACSSGAEKPSRVLTAMGCPRENAVSGIRLSYSLMQTLEDADYVCRMLKETVDRLKPSASLRGRR</sequence>
<dbReference type="FunFam" id="3.40.640.10:FF:000084">
    <property type="entry name" value="IscS-like cysteine desulfurase"/>
    <property type="match status" value="1"/>
</dbReference>
<organism evidence="8 9">
    <name type="scientific">Paenibacillus solanacearum</name>
    <dbReference type="NCBI Taxonomy" id="2048548"/>
    <lineage>
        <taxon>Bacteria</taxon>
        <taxon>Bacillati</taxon>
        <taxon>Bacillota</taxon>
        <taxon>Bacilli</taxon>
        <taxon>Bacillales</taxon>
        <taxon>Paenibacillaceae</taxon>
        <taxon>Paenibacillus</taxon>
    </lineage>
</organism>
<proteinExistence type="inferred from homology"/>
<keyword evidence="5" id="KW-0408">Iron</keyword>